<sequence length="224" mass="24488">MSVAKAISNRVKHMRKGRPFSRKVFVQVGSRAAVDKALTSLVKAGLLERVARGIYMRPKMSGYTGRRVRPNLLDIMMVRAKANGETIQIHGAEAVRRLGLSTQMQVVPTYYTSGTTREIKVGNAVVRLQHVSSAHLQHAGTKLGAVLIALYYLGKKGLSAQVVSKITDTMSTEDLHKLKACRMPVWMRSALLVGVKATPPHASAAPKAINLNANICHLQKSVER</sequence>
<keyword evidence="2" id="KW-1185">Reference proteome</keyword>
<proteinExistence type="predicted"/>
<dbReference type="Pfam" id="PF19570">
    <property type="entry name" value="DUF6088"/>
    <property type="match status" value="1"/>
</dbReference>
<reference evidence="1" key="1">
    <citation type="submission" date="2021-08" db="EMBL/GenBank/DDBJ databases">
        <title>Isolation and characterization of neutrophilic mixotrophic iron-oxidizing bacteria from deep-sea hydrothermal vents.</title>
        <authorList>
            <person name="He Y."/>
        </authorList>
    </citation>
    <scope>NUCLEOTIDE SEQUENCE</scope>
    <source>
        <strain evidence="1">IOP_13</strain>
    </source>
</reference>
<gene>
    <name evidence="1" type="ORF">K7H17_22740</name>
</gene>
<organism evidence="1 2">
    <name type="scientific">Stutzerimonas kunmingensis</name>
    <dbReference type="NCBI Taxonomy" id="1211807"/>
    <lineage>
        <taxon>Bacteria</taxon>
        <taxon>Pseudomonadati</taxon>
        <taxon>Pseudomonadota</taxon>
        <taxon>Gammaproteobacteria</taxon>
        <taxon>Pseudomonadales</taxon>
        <taxon>Pseudomonadaceae</taxon>
        <taxon>Stutzerimonas</taxon>
    </lineage>
</organism>
<dbReference type="Proteomes" id="UP001138989">
    <property type="component" value="Unassembled WGS sequence"/>
</dbReference>
<dbReference type="EMBL" id="JAINWF010000033">
    <property type="protein sequence ID" value="MCD1610661.1"/>
    <property type="molecule type" value="Genomic_DNA"/>
</dbReference>
<dbReference type="RefSeq" id="WP_230697891.1">
    <property type="nucleotide sequence ID" value="NZ_JAINWF010000033.1"/>
</dbReference>
<protein>
    <submittedName>
        <fullName evidence="1">Type IV toxin-antitoxin system AbiEi family antitoxin domain-containing protein</fullName>
    </submittedName>
</protein>
<accession>A0A9X1SW17</accession>
<dbReference type="InterPro" id="IPR045738">
    <property type="entry name" value="DUF6088"/>
</dbReference>
<comment type="caution">
    <text evidence="1">The sequence shown here is derived from an EMBL/GenBank/DDBJ whole genome shotgun (WGS) entry which is preliminary data.</text>
</comment>
<evidence type="ECO:0000313" key="1">
    <source>
        <dbReference type="EMBL" id="MCD1610661.1"/>
    </source>
</evidence>
<name>A0A9X1SW17_9GAMM</name>
<evidence type="ECO:0000313" key="2">
    <source>
        <dbReference type="Proteomes" id="UP001138989"/>
    </source>
</evidence>
<dbReference type="AlphaFoldDB" id="A0A9X1SW17"/>